<feature type="domain" description="TF-B3" evidence="6">
    <location>
        <begin position="30"/>
        <end position="108"/>
    </location>
</feature>
<keyword evidence="8" id="KW-1185">Reference proteome</keyword>
<accession>A0ABD3C0I5</accession>
<dbReference type="Gene3D" id="2.40.330.10">
    <property type="entry name" value="DNA-binding pseudobarrel domain"/>
    <property type="match status" value="2"/>
</dbReference>
<dbReference type="GO" id="GO:0005634">
    <property type="term" value="C:nucleus"/>
    <property type="evidence" value="ECO:0007669"/>
    <property type="project" value="UniProtKB-SubCell"/>
</dbReference>
<protein>
    <recommendedName>
        <fullName evidence="6">TF-B3 domain-containing protein</fullName>
    </recommendedName>
</protein>
<sequence>MEKSDGEVVYSDEFPEFFKIYLPAICSQIMRIPPDFIEKFGGEIPAAVTLRRPGMMTWQVDVKKIDEHLFLEKGWPQFVKDNSVEDGDFMTFSYAGNSMFFVKIFARNGCRKRLHTIDGQSINNHQLSQSPQVNKKLNEVLIRRSRSPENRIKECKNPCFSQILLTSYFKKGFMGFEDIAKHELVRMQNIPMKFWRGCIGKHVKGSTMVTFWVKNKSWVVGLSDVGDRYLFTKGWLQFVKDNSLRPGNECTFELIDTTDLVFKVLYFKHRQILGGPRIT</sequence>
<feature type="domain" description="TF-B3" evidence="6">
    <location>
        <begin position="173"/>
        <end position="270"/>
    </location>
</feature>
<keyword evidence="5" id="KW-0539">Nucleus</keyword>
<proteinExistence type="predicted"/>
<keyword evidence="3" id="KW-0238">DNA-binding</keyword>
<dbReference type="Proteomes" id="UP001632038">
    <property type="component" value="Unassembled WGS sequence"/>
</dbReference>
<evidence type="ECO:0000256" key="5">
    <source>
        <dbReference type="ARBA" id="ARBA00023242"/>
    </source>
</evidence>
<dbReference type="SUPFAM" id="SSF101936">
    <property type="entry name" value="DNA-binding pseudobarrel domain"/>
    <property type="match status" value="2"/>
</dbReference>
<dbReference type="GO" id="GO:0003677">
    <property type="term" value="F:DNA binding"/>
    <property type="evidence" value="ECO:0007669"/>
    <property type="project" value="UniProtKB-KW"/>
</dbReference>
<evidence type="ECO:0000313" key="7">
    <source>
        <dbReference type="EMBL" id="KAL3623293.1"/>
    </source>
</evidence>
<comment type="subcellular location">
    <subcellularLocation>
        <location evidence="1">Nucleus</location>
    </subcellularLocation>
</comment>
<evidence type="ECO:0000313" key="8">
    <source>
        <dbReference type="Proteomes" id="UP001632038"/>
    </source>
</evidence>
<dbReference type="Pfam" id="PF02362">
    <property type="entry name" value="B3"/>
    <property type="match status" value="2"/>
</dbReference>
<dbReference type="InterPro" id="IPR003340">
    <property type="entry name" value="B3_DNA-bd"/>
</dbReference>
<gene>
    <name evidence="7" type="ORF">CASFOL_032109</name>
</gene>
<dbReference type="PROSITE" id="PS50863">
    <property type="entry name" value="B3"/>
    <property type="match status" value="2"/>
</dbReference>
<dbReference type="AlphaFoldDB" id="A0ABD3C0I5"/>
<name>A0ABD3C0I5_9LAMI</name>
<evidence type="ECO:0000256" key="3">
    <source>
        <dbReference type="ARBA" id="ARBA00023125"/>
    </source>
</evidence>
<evidence type="ECO:0000256" key="1">
    <source>
        <dbReference type="ARBA" id="ARBA00004123"/>
    </source>
</evidence>
<keyword evidence="2" id="KW-0805">Transcription regulation</keyword>
<dbReference type="SMART" id="SM01019">
    <property type="entry name" value="B3"/>
    <property type="match status" value="2"/>
</dbReference>
<reference evidence="8" key="1">
    <citation type="journal article" date="2024" name="IScience">
        <title>Strigolactones Initiate the Formation of Haustorium-like Structures in Castilleja.</title>
        <authorList>
            <person name="Buerger M."/>
            <person name="Peterson D."/>
            <person name="Chory J."/>
        </authorList>
    </citation>
    <scope>NUCLEOTIDE SEQUENCE [LARGE SCALE GENOMIC DNA]</scope>
</reference>
<dbReference type="CDD" id="cd10017">
    <property type="entry name" value="B3_DNA"/>
    <property type="match status" value="2"/>
</dbReference>
<dbReference type="PANTHER" id="PTHR31920:SF148">
    <property type="entry name" value="B3 DOMAIN-CONTAINING PROTEIN OS03G0621600"/>
    <property type="match status" value="1"/>
</dbReference>
<comment type="caution">
    <text evidence="7">The sequence shown here is derived from an EMBL/GenBank/DDBJ whole genome shotgun (WGS) entry which is preliminary data.</text>
</comment>
<dbReference type="InterPro" id="IPR050655">
    <property type="entry name" value="Plant_B3_domain"/>
</dbReference>
<keyword evidence="4" id="KW-0804">Transcription</keyword>
<evidence type="ECO:0000259" key="6">
    <source>
        <dbReference type="PROSITE" id="PS50863"/>
    </source>
</evidence>
<evidence type="ECO:0000256" key="2">
    <source>
        <dbReference type="ARBA" id="ARBA00023015"/>
    </source>
</evidence>
<evidence type="ECO:0000256" key="4">
    <source>
        <dbReference type="ARBA" id="ARBA00023163"/>
    </source>
</evidence>
<dbReference type="EMBL" id="JAVIJP010000054">
    <property type="protein sequence ID" value="KAL3623293.1"/>
    <property type="molecule type" value="Genomic_DNA"/>
</dbReference>
<dbReference type="InterPro" id="IPR015300">
    <property type="entry name" value="DNA-bd_pseudobarrel_sf"/>
</dbReference>
<organism evidence="7 8">
    <name type="scientific">Castilleja foliolosa</name>
    <dbReference type="NCBI Taxonomy" id="1961234"/>
    <lineage>
        <taxon>Eukaryota</taxon>
        <taxon>Viridiplantae</taxon>
        <taxon>Streptophyta</taxon>
        <taxon>Embryophyta</taxon>
        <taxon>Tracheophyta</taxon>
        <taxon>Spermatophyta</taxon>
        <taxon>Magnoliopsida</taxon>
        <taxon>eudicotyledons</taxon>
        <taxon>Gunneridae</taxon>
        <taxon>Pentapetalae</taxon>
        <taxon>asterids</taxon>
        <taxon>lamiids</taxon>
        <taxon>Lamiales</taxon>
        <taxon>Orobanchaceae</taxon>
        <taxon>Pedicularideae</taxon>
        <taxon>Castillejinae</taxon>
        <taxon>Castilleja</taxon>
    </lineage>
</organism>
<dbReference type="PANTHER" id="PTHR31920">
    <property type="entry name" value="B3 DOMAIN-CONTAINING"/>
    <property type="match status" value="1"/>
</dbReference>